<dbReference type="EMBL" id="JAINDJ010000004">
    <property type="protein sequence ID" value="KAG9448654.1"/>
    <property type="molecule type" value="Genomic_DNA"/>
</dbReference>
<name>A0AAV7EJ89_ARIFI</name>
<feature type="region of interest" description="Disordered" evidence="1">
    <location>
        <begin position="116"/>
        <end position="147"/>
    </location>
</feature>
<comment type="caution">
    <text evidence="2">The sequence shown here is derived from an EMBL/GenBank/DDBJ whole genome shotgun (WGS) entry which is preliminary data.</text>
</comment>
<reference evidence="2 3" key="1">
    <citation type="submission" date="2021-07" db="EMBL/GenBank/DDBJ databases">
        <title>The Aristolochia fimbriata genome: insights into angiosperm evolution, floral development and chemical biosynthesis.</title>
        <authorList>
            <person name="Jiao Y."/>
        </authorList>
    </citation>
    <scope>NUCLEOTIDE SEQUENCE [LARGE SCALE GENOMIC DNA]</scope>
    <source>
        <strain evidence="2">IBCAS-2021</strain>
        <tissue evidence="2">Leaf</tissue>
    </source>
</reference>
<dbReference type="AlphaFoldDB" id="A0AAV7EJ89"/>
<evidence type="ECO:0000256" key="1">
    <source>
        <dbReference type="SAM" id="MobiDB-lite"/>
    </source>
</evidence>
<feature type="compositionally biased region" description="Gly residues" evidence="1">
    <location>
        <begin position="137"/>
        <end position="147"/>
    </location>
</feature>
<accession>A0AAV7EJ89</accession>
<organism evidence="2 3">
    <name type="scientific">Aristolochia fimbriata</name>
    <name type="common">White veined hardy Dutchman's pipe vine</name>
    <dbReference type="NCBI Taxonomy" id="158543"/>
    <lineage>
        <taxon>Eukaryota</taxon>
        <taxon>Viridiplantae</taxon>
        <taxon>Streptophyta</taxon>
        <taxon>Embryophyta</taxon>
        <taxon>Tracheophyta</taxon>
        <taxon>Spermatophyta</taxon>
        <taxon>Magnoliopsida</taxon>
        <taxon>Magnoliidae</taxon>
        <taxon>Piperales</taxon>
        <taxon>Aristolochiaceae</taxon>
        <taxon>Aristolochia</taxon>
    </lineage>
</organism>
<sequence length="278" mass="30181">MSIYCSDYKSPVLILPEFGISATIYNKHLAARVTEKKKKKEEEEACDVTSRALPEVGHGNVDGARRKRMCFQLLGRRRDISFQAVLCTLHNKHPPTCRFGTALNLFHPRLKSRDTVGRRGKENTVSGRVLPRNESGGEAGDGFGKKGGLLVSGHDDDYLRLRVRRRNNRGLGRLVRRMRRQRRGGGEGEGGGGGGGTVAAAGVAEGAGEDDQGEGDETHDGAEAPEEVGQRGGVRRRGSGSADHRFVRRPHPSLFSVAVRGSRAGTNPDLAYISEAKM</sequence>
<protein>
    <submittedName>
        <fullName evidence="2">Uncharacterized protein</fullName>
    </submittedName>
</protein>
<dbReference type="Proteomes" id="UP000825729">
    <property type="component" value="Unassembled WGS sequence"/>
</dbReference>
<keyword evidence="3" id="KW-1185">Reference proteome</keyword>
<evidence type="ECO:0000313" key="2">
    <source>
        <dbReference type="EMBL" id="KAG9448654.1"/>
    </source>
</evidence>
<feature type="region of interest" description="Disordered" evidence="1">
    <location>
        <begin position="172"/>
        <end position="252"/>
    </location>
</feature>
<gene>
    <name evidence="2" type="ORF">H6P81_008619</name>
</gene>
<proteinExistence type="predicted"/>
<feature type="compositionally biased region" description="Basic residues" evidence="1">
    <location>
        <begin position="172"/>
        <end position="183"/>
    </location>
</feature>
<evidence type="ECO:0000313" key="3">
    <source>
        <dbReference type="Proteomes" id="UP000825729"/>
    </source>
</evidence>
<feature type="compositionally biased region" description="Gly residues" evidence="1">
    <location>
        <begin position="187"/>
        <end position="197"/>
    </location>
</feature>